<dbReference type="STRING" id="570519.SAMN04488116_1304"/>
<dbReference type="EMBL" id="FQWL01000002">
    <property type="protein sequence ID" value="SHG45939.1"/>
    <property type="molecule type" value="Genomic_DNA"/>
</dbReference>
<proteinExistence type="predicted"/>
<dbReference type="AlphaFoldDB" id="A0A1M5K0C0"/>
<dbReference type="InterPro" id="IPR058058">
    <property type="entry name" value="CBU_0592-like"/>
</dbReference>
<organism evidence="3 4">
    <name type="scientific">Flagellimonas flava</name>
    <dbReference type="NCBI Taxonomy" id="570519"/>
    <lineage>
        <taxon>Bacteria</taxon>
        <taxon>Pseudomonadati</taxon>
        <taxon>Bacteroidota</taxon>
        <taxon>Flavobacteriia</taxon>
        <taxon>Flavobacteriales</taxon>
        <taxon>Flavobacteriaceae</taxon>
        <taxon>Flagellimonas</taxon>
    </lineage>
</organism>
<evidence type="ECO:0000313" key="4">
    <source>
        <dbReference type="Proteomes" id="UP000184532"/>
    </source>
</evidence>
<dbReference type="RefSeq" id="WP_073177490.1">
    <property type="nucleotide sequence ID" value="NZ_FQWL01000002.1"/>
</dbReference>
<evidence type="ECO:0000259" key="2">
    <source>
        <dbReference type="Pfam" id="PF26604"/>
    </source>
</evidence>
<feature type="transmembrane region" description="Helical" evidence="1">
    <location>
        <begin position="6"/>
        <end position="25"/>
    </location>
</feature>
<feature type="transmembrane region" description="Helical" evidence="1">
    <location>
        <begin position="54"/>
        <end position="73"/>
    </location>
</feature>
<gene>
    <name evidence="3" type="ORF">SAMN04488116_1304</name>
</gene>
<keyword evidence="1" id="KW-0812">Transmembrane</keyword>
<keyword evidence="1" id="KW-0472">Membrane</keyword>
<dbReference type="OrthoDB" id="798534at2"/>
<sequence>MEIADWVGFFGVSQILLAYFLNTTGKVDTNDLLYKILNFTGATIAFVASCLLRFWPFMILEAIWSLISFKTLVNKK</sequence>
<dbReference type="Proteomes" id="UP000184532">
    <property type="component" value="Unassembled WGS sequence"/>
</dbReference>
<accession>A0A1M5K0C0</accession>
<reference evidence="4" key="1">
    <citation type="submission" date="2016-11" db="EMBL/GenBank/DDBJ databases">
        <authorList>
            <person name="Varghese N."/>
            <person name="Submissions S."/>
        </authorList>
    </citation>
    <scope>NUCLEOTIDE SEQUENCE [LARGE SCALE GENOMIC DNA]</scope>
    <source>
        <strain evidence="4">DSM 22638</strain>
    </source>
</reference>
<protein>
    <recommendedName>
        <fullName evidence="2">CBU-0592-like domain-containing protein</fullName>
    </recommendedName>
</protein>
<name>A0A1M5K0C0_9FLAO</name>
<feature type="domain" description="CBU-0592-like" evidence="2">
    <location>
        <begin position="4"/>
        <end position="74"/>
    </location>
</feature>
<evidence type="ECO:0000256" key="1">
    <source>
        <dbReference type="SAM" id="Phobius"/>
    </source>
</evidence>
<keyword evidence="1" id="KW-1133">Transmembrane helix</keyword>
<evidence type="ECO:0000313" key="3">
    <source>
        <dbReference type="EMBL" id="SHG45939.1"/>
    </source>
</evidence>
<keyword evidence="4" id="KW-1185">Reference proteome</keyword>
<dbReference type="NCBIfam" id="NF047864">
    <property type="entry name" value="CBU_0592_membra"/>
    <property type="match status" value="1"/>
</dbReference>
<dbReference type="Pfam" id="PF26604">
    <property type="entry name" value="CBU_0592"/>
    <property type="match status" value="1"/>
</dbReference>